<proteinExistence type="predicted"/>
<evidence type="ECO:0000313" key="1">
    <source>
        <dbReference type="EMBL" id="MBB5221589.1"/>
    </source>
</evidence>
<dbReference type="EMBL" id="JACHFM010000001">
    <property type="protein sequence ID" value="MBB5221589.1"/>
    <property type="molecule type" value="Genomic_DNA"/>
</dbReference>
<protein>
    <submittedName>
        <fullName evidence="1">Uncharacterized protein</fullName>
    </submittedName>
</protein>
<dbReference type="AlphaFoldDB" id="A0A840SF92"/>
<organism evidence="1 2">
    <name type="scientific">Amaricoccus macauensis</name>
    <dbReference type="NCBI Taxonomy" id="57001"/>
    <lineage>
        <taxon>Bacteria</taxon>
        <taxon>Pseudomonadati</taxon>
        <taxon>Pseudomonadota</taxon>
        <taxon>Alphaproteobacteria</taxon>
        <taxon>Rhodobacterales</taxon>
        <taxon>Paracoccaceae</taxon>
        <taxon>Amaricoccus</taxon>
    </lineage>
</organism>
<evidence type="ECO:0000313" key="2">
    <source>
        <dbReference type="Proteomes" id="UP000549457"/>
    </source>
</evidence>
<dbReference type="RefSeq" id="WP_184147939.1">
    <property type="nucleotide sequence ID" value="NZ_JACHFM010000001.1"/>
</dbReference>
<accession>A0A840SF92</accession>
<reference evidence="1 2" key="1">
    <citation type="submission" date="2020-08" db="EMBL/GenBank/DDBJ databases">
        <title>Genomic Encyclopedia of Type Strains, Phase IV (KMG-IV): sequencing the most valuable type-strain genomes for metagenomic binning, comparative biology and taxonomic classification.</title>
        <authorList>
            <person name="Goeker M."/>
        </authorList>
    </citation>
    <scope>NUCLEOTIDE SEQUENCE [LARGE SCALE GENOMIC DNA]</scope>
    <source>
        <strain evidence="1 2">DSM 101730</strain>
    </source>
</reference>
<sequence>MHHTVESCPDDNEVLRARLDELSREGARILSVLWQPVRSDPTDQTAALSASGNFLIISEVGDRVAIERGDVLRPQVTLEDAPRV</sequence>
<keyword evidence="2" id="KW-1185">Reference proteome</keyword>
<dbReference type="Proteomes" id="UP000549457">
    <property type="component" value="Unassembled WGS sequence"/>
</dbReference>
<name>A0A840SF92_9RHOB</name>
<comment type="caution">
    <text evidence="1">The sequence shown here is derived from an EMBL/GenBank/DDBJ whole genome shotgun (WGS) entry which is preliminary data.</text>
</comment>
<gene>
    <name evidence="1" type="ORF">HNP73_001510</name>
</gene>